<evidence type="ECO:0000259" key="7">
    <source>
        <dbReference type="PROSITE" id="PS50967"/>
    </source>
</evidence>
<comment type="cofactor">
    <cofactor evidence="6">
        <name>a divalent metal cation</name>
        <dbReference type="ChEBI" id="CHEBI:60240"/>
    </cofactor>
</comment>
<evidence type="ECO:0000313" key="9">
    <source>
        <dbReference type="Proteomes" id="UP000690515"/>
    </source>
</evidence>
<dbReference type="SMART" id="SM00341">
    <property type="entry name" value="HRDC"/>
    <property type="match status" value="1"/>
</dbReference>
<comment type="function">
    <text evidence="6">Exonuclease involved in the 3' processing of various precursor tRNAs. Initiates hydrolysis at the 3'-terminus of an RNA molecule and releases 5'-mononucleotides.</text>
</comment>
<evidence type="ECO:0000256" key="1">
    <source>
        <dbReference type="ARBA" id="ARBA00022490"/>
    </source>
</evidence>
<dbReference type="EC" id="3.1.13.5" evidence="6"/>
<evidence type="ECO:0000256" key="4">
    <source>
        <dbReference type="ARBA" id="ARBA00022801"/>
    </source>
</evidence>
<dbReference type="InterPro" id="IPR012337">
    <property type="entry name" value="RNaseH-like_sf"/>
</dbReference>
<comment type="caution">
    <text evidence="8">The sequence shown here is derived from an EMBL/GenBank/DDBJ whole genome shotgun (WGS) entry which is preliminary data.</text>
</comment>
<evidence type="ECO:0000256" key="3">
    <source>
        <dbReference type="ARBA" id="ARBA00022722"/>
    </source>
</evidence>
<comment type="similarity">
    <text evidence="6">Belongs to the RNase D family.</text>
</comment>
<dbReference type="InterPro" id="IPR051086">
    <property type="entry name" value="RNase_D-like"/>
</dbReference>
<comment type="catalytic activity">
    <reaction evidence="6">
        <text>Exonucleolytic cleavage that removes extra residues from the 3'-terminus of tRNA to produce 5'-mononucleotides.</text>
        <dbReference type="EC" id="3.1.13.5"/>
    </reaction>
</comment>
<dbReference type="HAMAP" id="MF_01899">
    <property type="entry name" value="RNase_D"/>
    <property type="match status" value="1"/>
</dbReference>
<dbReference type="InterPro" id="IPR044876">
    <property type="entry name" value="HRDC_dom_sf"/>
</dbReference>
<accession>A0ABS5ZEL4</accession>
<dbReference type="PANTHER" id="PTHR47649:SF1">
    <property type="entry name" value="RIBONUCLEASE D"/>
    <property type="match status" value="1"/>
</dbReference>
<organism evidence="8 9">
    <name type="scientific">Zooshikella harenae</name>
    <dbReference type="NCBI Taxonomy" id="2827238"/>
    <lineage>
        <taxon>Bacteria</taxon>
        <taxon>Pseudomonadati</taxon>
        <taxon>Pseudomonadota</taxon>
        <taxon>Gammaproteobacteria</taxon>
        <taxon>Oceanospirillales</taxon>
        <taxon>Zooshikellaceae</taxon>
        <taxon>Zooshikella</taxon>
    </lineage>
</organism>
<evidence type="ECO:0000256" key="2">
    <source>
        <dbReference type="ARBA" id="ARBA00022694"/>
    </source>
</evidence>
<protein>
    <recommendedName>
        <fullName evidence="6">Ribonuclease D</fullName>
        <shortName evidence="6">RNase D</shortName>
        <ecNumber evidence="6">3.1.13.5</ecNumber>
    </recommendedName>
</protein>
<dbReference type="RefSeq" id="WP_215820667.1">
    <property type="nucleotide sequence ID" value="NZ_JAGSOY010000038.1"/>
</dbReference>
<dbReference type="Gene3D" id="1.10.150.80">
    <property type="entry name" value="HRDC domain"/>
    <property type="match status" value="1"/>
</dbReference>
<dbReference type="PROSITE" id="PS50967">
    <property type="entry name" value="HRDC"/>
    <property type="match status" value="1"/>
</dbReference>
<feature type="domain" description="HRDC" evidence="7">
    <location>
        <begin position="213"/>
        <end position="293"/>
    </location>
</feature>
<dbReference type="InterPro" id="IPR036397">
    <property type="entry name" value="RNaseH_sf"/>
</dbReference>
<dbReference type="Proteomes" id="UP000690515">
    <property type="component" value="Unassembled WGS sequence"/>
</dbReference>
<dbReference type="NCBIfam" id="TIGR01388">
    <property type="entry name" value="rnd"/>
    <property type="match status" value="1"/>
</dbReference>
<dbReference type="GO" id="GO:0033890">
    <property type="term" value="F:ribonuclease D activity"/>
    <property type="evidence" value="ECO:0007669"/>
    <property type="project" value="UniProtKB-EC"/>
</dbReference>
<dbReference type="SMART" id="SM00474">
    <property type="entry name" value="35EXOc"/>
    <property type="match status" value="1"/>
</dbReference>
<gene>
    <name evidence="6 8" type="primary">rnd</name>
    <name evidence="8" type="ORF">KCG35_15335</name>
</gene>
<keyword evidence="5 6" id="KW-0269">Exonuclease</keyword>
<evidence type="ECO:0000256" key="5">
    <source>
        <dbReference type="ARBA" id="ARBA00022839"/>
    </source>
</evidence>
<comment type="subcellular location">
    <subcellularLocation>
        <location evidence="6">Cytoplasm</location>
    </subcellularLocation>
</comment>
<dbReference type="Gene3D" id="3.30.420.10">
    <property type="entry name" value="Ribonuclease H-like superfamily/Ribonuclease H"/>
    <property type="match status" value="1"/>
</dbReference>
<sequence length="381" mass="43402">MTNCPVHWVDTPAALAAMVADCLAADVIALDTEFERSHTFFAQPCLIQLCDGQKVYLLDPIAISDLTPLGALLVEPRIIKVLHACSEDLQLLQRTVQQLPQPLFDTQLAAALVGLGHSVGYQRLVAEMLGMSLGKAETRSDWQERPLTPAQQQYAIDDVWYLHQLYYALCKQLDVLGRTQWVLDDGTALCAEYQVVTAVTEYYRQVKQAWRLYPRELAILQLLAAWREQQLLVRDIPRNHLLSDQLLWLIARRKPRYKAQLATFKGIKASVIKRDGDAILSCVKQGLTKPEKNLPDRLPKPLPPSSKRYVKKGKLWLATKAEVLQIPVEVLMPKKAFQALICSGLYDDDFRWSMDFENWRYHCFGQELVAYLNEIKQGLES</sequence>
<dbReference type="EMBL" id="JAGSOY010000038">
    <property type="protein sequence ID" value="MBU2712439.1"/>
    <property type="molecule type" value="Genomic_DNA"/>
</dbReference>
<dbReference type="SUPFAM" id="SSF47819">
    <property type="entry name" value="HRDC-like"/>
    <property type="match status" value="2"/>
</dbReference>
<name>A0ABS5ZEL4_9GAMM</name>
<proteinExistence type="inferred from homology"/>
<keyword evidence="3 6" id="KW-0540">Nuclease</keyword>
<evidence type="ECO:0000256" key="6">
    <source>
        <dbReference type="HAMAP-Rule" id="MF_01899"/>
    </source>
</evidence>
<keyword evidence="2 6" id="KW-0819">tRNA processing</keyword>
<dbReference type="SUPFAM" id="SSF53098">
    <property type="entry name" value="Ribonuclease H-like"/>
    <property type="match status" value="1"/>
</dbReference>
<dbReference type="CDD" id="cd06142">
    <property type="entry name" value="RNaseD_exo"/>
    <property type="match status" value="1"/>
</dbReference>
<dbReference type="InterPro" id="IPR006292">
    <property type="entry name" value="RNase_D"/>
</dbReference>
<dbReference type="Pfam" id="PF00570">
    <property type="entry name" value="HRDC"/>
    <property type="match status" value="1"/>
</dbReference>
<evidence type="ECO:0000313" key="8">
    <source>
        <dbReference type="EMBL" id="MBU2712439.1"/>
    </source>
</evidence>
<dbReference type="Pfam" id="PF01612">
    <property type="entry name" value="DNA_pol_A_exo1"/>
    <property type="match status" value="1"/>
</dbReference>
<dbReference type="InterPro" id="IPR010997">
    <property type="entry name" value="HRDC-like_sf"/>
</dbReference>
<keyword evidence="4 6" id="KW-0378">Hydrolase</keyword>
<reference evidence="8 9" key="1">
    <citation type="submission" date="2021-04" db="EMBL/GenBank/DDBJ databases">
        <authorList>
            <person name="Pira H."/>
            <person name="Risdian C."/>
            <person name="Wink J."/>
        </authorList>
    </citation>
    <scope>NUCLEOTIDE SEQUENCE [LARGE SCALE GENOMIC DNA]</scope>
    <source>
        <strain evidence="8 9">WH53</strain>
    </source>
</reference>
<dbReference type="PANTHER" id="PTHR47649">
    <property type="entry name" value="RIBONUCLEASE D"/>
    <property type="match status" value="1"/>
</dbReference>
<dbReference type="InterPro" id="IPR002121">
    <property type="entry name" value="HRDC_dom"/>
</dbReference>
<keyword evidence="1 6" id="KW-0963">Cytoplasm</keyword>
<keyword evidence="9" id="KW-1185">Reference proteome</keyword>
<dbReference type="InterPro" id="IPR002562">
    <property type="entry name" value="3'-5'_exonuclease_dom"/>
</dbReference>